<evidence type="ECO:0000313" key="1">
    <source>
        <dbReference type="EMBL" id="ORE17783.1"/>
    </source>
</evidence>
<sequence>VYISTCIGSVGMPTHAQGSEESIRQLVDLFWLLRVMLETNQAMGRSSHVENMKVKTKSLEGSSEITDLRSFFKLDADAKLH</sequence>
<protein>
    <submittedName>
        <fullName evidence="1">Uncharacterized protein</fullName>
    </submittedName>
</protein>
<feature type="non-terminal residue" evidence="1">
    <location>
        <position position="1"/>
    </location>
</feature>
<dbReference type="EMBL" id="KV921346">
    <property type="protein sequence ID" value="ORE17783.1"/>
    <property type="molecule type" value="Genomic_DNA"/>
</dbReference>
<dbReference type="Proteomes" id="UP000242381">
    <property type="component" value="Unassembled WGS sequence"/>
</dbReference>
<proteinExistence type="predicted"/>
<gene>
    <name evidence="1" type="ORF">BCV71DRAFT_180821</name>
</gene>
<evidence type="ECO:0000313" key="2">
    <source>
        <dbReference type="Proteomes" id="UP000242381"/>
    </source>
</evidence>
<accession>A0A1X0S0E4</accession>
<name>A0A1X0S0E4_RHIZD</name>
<dbReference type="AlphaFoldDB" id="A0A1X0S0E4"/>
<reference evidence="1 2" key="1">
    <citation type="journal article" date="2016" name="Proc. Natl. Acad. Sci. U.S.A.">
        <title>Lipid metabolic changes in an early divergent fungus govern the establishment of a mutualistic symbiosis with endobacteria.</title>
        <authorList>
            <person name="Lastovetsky O.A."/>
            <person name="Gaspar M.L."/>
            <person name="Mondo S.J."/>
            <person name="LaButti K.M."/>
            <person name="Sandor L."/>
            <person name="Grigoriev I.V."/>
            <person name="Henry S.A."/>
            <person name="Pawlowska T.E."/>
        </authorList>
    </citation>
    <scope>NUCLEOTIDE SEQUENCE [LARGE SCALE GENOMIC DNA]</scope>
    <source>
        <strain evidence="1 2">ATCC 11559</strain>
    </source>
</reference>
<organism evidence="1 2">
    <name type="scientific">Rhizopus microsporus</name>
    <dbReference type="NCBI Taxonomy" id="58291"/>
    <lineage>
        <taxon>Eukaryota</taxon>
        <taxon>Fungi</taxon>
        <taxon>Fungi incertae sedis</taxon>
        <taxon>Mucoromycota</taxon>
        <taxon>Mucoromycotina</taxon>
        <taxon>Mucoromycetes</taxon>
        <taxon>Mucorales</taxon>
        <taxon>Mucorineae</taxon>
        <taxon>Rhizopodaceae</taxon>
        <taxon>Rhizopus</taxon>
    </lineage>
</organism>
<dbReference type="VEuPathDB" id="FungiDB:BCV72DRAFT_270622"/>